<dbReference type="Pfam" id="PF03445">
    <property type="entry name" value="DUF294"/>
    <property type="match status" value="1"/>
</dbReference>
<dbReference type="InterPro" id="IPR043519">
    <property type="entry name" value="NT_sf"/>
</dbReference>
<comment type="activity regulation">
    <text evidence="6">Uridylyltransferase (UTase) activity is inhibited by glutamine, while glutamine activates uridylyl-removing (UR) activity.</text>
</comment>
<evidence type="ECO:0000256" key="3">
    <source>
        <dbReference type="ARBA" id="ARBA00022801"/>
    </source>
</evidence>
<dbReference type="SUPFAM" id="SSF81593">
    <property type="entry name" value="Nucleotidyltransferase substrate binding subunit/domain"/>
    <property type="match status" value="1"/>
</dbReference>
<gene>
    <name evidence="6" type="primary">glnD</name>
    <name evidence="8" type="ORF">FE251_04820</name>
</gene>
<sequence length="596" mass="63263">MGRASAAAVAALREARLALAPPTPAGAGGAGVSGARYREQLAALVDEALCDLWEAVAPADHTGLALAVVGSQGRRDAGPTSDLDVVLVHDGRRHDVAAVTPLAESLWYPMWDAGLDIDHSVRSLAGCRQVASKDLVSAVGLLDVRHVAGDPDVVTRARRALLDDWRGAARRRLPELLASVRERGERHGELAYLIEPDLKEARGGLRDVVVLDALTATWLADRPHGEVDDAAAFLLDVRDAVALVSRRRTNRLLRADAPDVAARLGLTDSDALLTELAQAARVVSAALDVTTRRARQALRRTTPRWRGPRTVRGQRVPPRLRLVAPGLAEHDGELVLAGDVDLEGDSGLTLRAAAASARTGLPLSPVTLTALDRAPAPPVPWPAEARADLLALLAAGPAQVPVWEALDLAGVVTRWVPQWADVRNRPQRAPVHRHTVDRHLVETAANAAVLLRERRDLAPALEERVLLAAILHDIGKVAGAGDHSEEGARRAADVLDRLGVDPAVREAVVLLVREHLTLADLATTRDVADPAVAQELLDAVRHDPALLEALHLLTAADASAAGPTAWTPWRAGLVARLVGAATERLRGTVARDPGAA</sequence>
<dbReference type="SUPFAM" id="SSF81301">
    <property type="entry name" value="Nucleotidyltransferase"/>
    <property type="match status" value="1"/>
</dbReference>
<evidence type="ECO:0000256" key="2">
    <source>
        <dbReference type="ARBA" id="ARBA00022695"/>
    </source>
</evidence>
<dbReference type="InterPro" id="IPR006674">
    <property type="entry name" value="HD_domain"/>
</dbReference>
<dbReference type="Proteomes" id="UP000313948">
    <property type="component" value="Chromosome"/>
</dbReference>
<dbReference type="InterPro" id="IPR010043">
    <property type="entry name" value="UTase/UR"/>
</dbReference>
<dbReference type="SMART" id="SM00471">
    <property type="entry name" value="HDc"/>
    <property type="match status" value="1"/>
</dbReference>
<evidence type="ECO:0000256" key="6">
    <source>
        <dbReference type="HAMAP-Rule" id="MF_00277"/>
    </source>
</evidence>
<evidence type="ECO:0000256" key="1">
    <source>
        <dbReference type="ARBA" id="ARBA00022679"/>
    </source>
</evidence>
<evidence type="ECO:0000259" key="7">
    <source>
        <dbReference type="PROSITE" id="PS51831"/>
    </source>
</evidence>
<dbReference type="PROSITE" id="PS51831">
    <property type="entry name" value="HD"/>
    <property type="match status" value="1"/>
</dbReference>
<keyword evidence="4 6" id="KW-0460">Magnesium</keyword>
<dbReference type="EC" id="3.1.4.-" evidence="6"/>
<dbReference type="InterPro" id="IPR013546">
    <property type="entry name" value="PII_UdlTrfase/GS_AdlTrfase"/>
</dbReference>
<keyword evidence="2 6" id="KW-0548">Nucleotidyltransferase</keyword>
<dbReference type="RefSeq" id="WP_139948135.1">
    <property type="nucleotide sequence ID" value="NZ_CP040899.1"/>
</dbReference>
<keyword evidence="9" id="KW-1185">Reference proteome</keyword>
<dbReference type="Pfam" id="PF08335">
    <property type="entry name" value="GlnD_UR_UTase"/>
    <property type="match status" value="1"/>
</dbReference>
<dbReference type="Pfam" id="PF01966">
    <property type="entry name" value="HD"/>
    <property type="match status" value="1"/>
</dbReference>
<dbReference type="CDD" id="cd05401">
    <property type="entry name" value="NT_GlnE_GlnD_like"/>
    <property type="match status" value="1"/>
</dbReference>
<comment type="catalytic activity">
    <reaction evidence="6">
        <text>[protein-PII]-uridylyl-L-tyrosine + H2O = [protein-PII]-L-tyrosine + UMP + H(+)</text>
        <dbReference type="Rhea" id="RHEA:48600"/>
        <dbReference type="Rhea" id="RHEA-COMP:12147"/>
        <dbReference type="Rhea" id="RHEA-COMP:12148"/>
        <dbReference type="ChEBI" id="CHEBI:15377"/>
        <dbReference type="ChEBI" id="CHEBI:15378"/>
        <dbReference type="ChEBI" id="CHEBI:46858"/>
        <dbReference type="ChEBI" id="CHEBI:57865"/>
        <dbReference type="ChEBI" id="CHEBI:90602"/>
    </reaction>
</comment>
<comment type="catalytic activity">
    <reaction evidence="6">
        <text>[protein-PII]-L-tyrosine + UTP = [protein-PII]-uridylyl-L-tyrosine + diphosphate</text>
        <dbReference type="Rhea" id="RHEA:13673"/>
        <dbReference type="Rhea" id="RHEA-COMP:12147"/>
        <dbReference type="Rhea" id="RHEA-COMP:12148"/>
        <dbReference type="ChEBI" id="CHEBI:33019"/>
        <dbReference type="ChEBI" id="CHEBI:46398"/>
        <dbReference type="ChEBI" id="CHEBI:46858"/>
        <dbReference type="ChEBI" id="CHEBI:90602"/>
        <dbReference type="EC" id="2.7.7.59"/>
    </reaction>
</comment>
<dbReference type="PANTHER" id="PTHR47320">
    <property type="entry name" value="BIFUNCTIONAL URIDYLYLTRANSFERASE/URIDYLYL-REMOVING ENZYME"/>
    <property type="match status" value="1"/>
</dbReference>
<name>A0ABX5VK61_9MICO</name>
<evidence type="ECO:0000313" key="8">
    <source>
        <dbReference type="EMBL" id="QDB78774.1"/>
    </source>
</evidence>
<dbReference type="Gene3D" id="1.10.3090.10">
    <property type="entry name" value="cca-adding enzyme, domain 2"/>
    <property type="match status" value="1"/>
</dbReference>
<dbReference type="InterPro" id="IPR005105">
    <property type="entry name" value="GlnD_Uridyltrans_N"/>
</dbReference>
<keyword evidence="1 6" id="KW-0808">Transferase</keyword>
<protein>
    <recommendedName>
        <fullName evidence="6">Bifunctional uridylyltransferase/uridylyl-removing enzyme</fullName>
        <shortName evidence="6">UTase/UR</shortName>
    </recommendedName>
    <alternativeName>
        <fullName evidence="6">Bifunctional [protein-PII] modification enzyme</fullName>
    </alternativeName>
    <alternativeName>
        <fullName evidence="6">Bifunctional nitrogen sensor protein</fullName>
    </alternativeName>
    <domain>
        <recommendedName>
            <fullName evidence="6">[Protein-PII] uridylyltransferase</fullName>
            <shortName evidence="6">PII uridylyltransferase</shortName>
            <shortName evidence="6">UTase</shortName>
            <ecNumber evidence="6">2.7.7.59</ecNumber>
        </recommendedName>
    </domain>
    <domain>
        <recommendedName>
            <fullName evidence="6">[Protein-PII]-UMP uridylyl-removing enzyme</fullName>
            <shortName evidence="6">UR</shortName>
            <ecNumber evidence="6">3.1.4.-</ecNumber>
        </recommendedName>
    </domain>
</protein>
<accession>A0ABX5VK61</accession>
<comment type="caution">
    <text evidence="6">Lacks conserved residue(s) required for the propagation of feature annotation.</text>
</comment>
<keyword evidence="3 6" id="KW-0378">Hydrolase</keyword>
<evidence type="ECO:0000256" key="5">
    <source>
        <dbReference type="ARBA" id="ARBA00023268"/>
    </source>
</evidence>
<evidence type="ECO:0000313" key="9">
    <source>
        <dbReference type="Proteomes" id="UP000313948"/>
    </source>
</evidence>
<evidence type="ECO:0000256" key="4">
    <source>
        <dbReference type="ARBA" id="ARBA00022842"/>
    </source>
</evidence>
<keyword evidence="5 6" id="KW-0511">Multifunctional enzyme</keyword>
<dbReference type="SUPFAM" id="SSF109604">
    <property type="entry name" value="HD-domain/PDEase-like"/>
    <property type="match status" value="1"/>
</dbReference>
<feature type="domain" description="HD" evidence="7">
    <location>
        <begin position="436"/>
        <end position="543"/>
    </location>
</feature>
<comment type="cofactor">
    <cofactor evidence="6">
        <name>Mg(2+)</name>
        <dbReference type="ChEBI" id="CHEBI:18420"/>
    </cofactor>
</comment>
<organism evidence="8 9">
    <name type="scientific">Georgenia wutianyii</name>
    <dbReference type="NCBI Taxonomy" id="2585135"/>
    <lineage>
        <taxon>Bacteria</taxon>
        <taxon>Bacillati</taxon>
        <taxon>Actinomycetota</taxon>
        <taxon>Actinomycetes</taxon>
        <taxon>Micrococcales</taxon>
        <taxon>Bogoriellaceae</taxon>
        <taxon>Georgenia</taxon>
    </lineage>
</organism>
<feature type="region of interest" description="Uridylyltransferase" evidence="6">
    <location>
        <begin position="1"/>
        <end position="322"/>
    </location>
</feature>
<dbReference type="PANTHER" id="PTHR47320:SF1">
    <property type="entry name" value="BIFUNCTIONAL URIDYLYLTRANSFERASE_URIDYLYL-REMOVING ENZYME"/>
    <property type="match status" value="1"/>
</dbReference>
<dbReference type="EMBL" id="CP040899">
    <property type="protein sequence ID" value="QDB78774.1"/>
    <property type="molecule type" value="Genomic_DNA"/>
</dbReference>
<dbReference type="EC" id="2.7.7.59" evidence="6"/>
<comment type="similarity">
    <text evidence="6">Belongs to the GlnD family.</text>
</comment>
<proteinExistence type="inferred from homology"/>
<comment type="domain">
    <text evidence="6">Has four distinct domains: an N-terminal nucleotidyltransferase (NT) domain responsible for UTase activity, a central HD domain that encodes UR activity, and two C-terminal ACT domains that seem to have a role in glutamine sensing.</text>
</comment>
<comment type="function">
    <text evidence="6">Modifies, by uridylylation and deuridylylation, the PII regulatory proteins (GlnB and homologs), in response to the nitrogen status of the cell that GlnD senses through the glutamine level. Under low glutamine levels, catalyzes the conversion of the PII proteins and UTP to PII-UMP and PPi, while under higher glutamine levels, GlnD hydrolyzes PII-UMP to PII and UMP (deuridylylation). Thus, controls uridylylation state and activity of the PII proteins, and plays an important role in the regulation of nitrogen metabolism.</text>
</comment>
<reference evidence="8 9" key="1">
    <citation type="submission" date="2019-05" db="EMBL/GenBank/DDBJ databases">
        <title>Georgenia *** sp. nov., and Georgenia *** sp. nov., isolated from the intestinal contents of plateau pika (Ochotona curzoniae) in the Qinghai-Tibet plateau of China.</title>
        <authorList>
            <person name="Tian Z."/>
        </authorList>
    </citation>
    <scope>NUCLEOTIDE SEQUENCE [LARGE SCALE GENOMIC DNA]</scope>
    <source>
        <strain evidence="8 9">Z294</strain>
    </source>
</reference>
<dbReference type="CDD" id="cd00077">
    <property type="entry name" value="HDc"/>
    <property type="match status" value="1"/>
</dbReference>
<dbReference type="HAMAP" id="MF_00277">
    <property type="entry name" value="PII_uridylyl_transf"/>
    <property type="match status" value="1"/>
</dbReference>
<dbReference type="InterPro" id="IPR003607">
    <property type="entry name" value="HD/PDEase_dom"/>
</dbReference>